<keyword evidence="2" id="KW-1185">Reference proteome</keyword>
<name>B3MNV5_DROAN</name>
<accession>B3MNV5</accession>
<dbReference type="GeneID" id="6497018"/>
<dbReference type="HOGENOM" id="CLU_125641_0_0_1"/>
<dbReference type="eggNOG" id="ENOG502SUIH">
    <property type="taxonomic scope" value="Eukaryota"/>
</dbReference>
<dbReference type="InParanoid" id="B3MNV5"/>
<dbReference type="OrthoDB" id="6599787at2759"/>
<dbReference type="OMA" id="DLYRKWY"/>
<dbReference type="Proteomes" id="UP000007801">
    <property type="component" value="Unassembled WGS sequence"/>
</dbReference>
<dbReference type="EMBL" id="CH902620">
    <property type="protein sequence ID" value="EDV32142.1"/>
    <property type="molecule type" value="Genomic_DNA"/>
</dbReference>
<reference evidence="1 2" key="1">
    <citation type="journal article" date="2007" name="Nature">
        <title>Evolution of genes and genomes on the Drosophila phylogeny.</title>
        <authorList>
            <consortium name="Drosophila 12 Genomes Consortium"/>
            <person name="Clark A.G."/>
            <person name="Eisen M.B."/>
            <person name="Smith D.R."/>
            <person name="Bergman C.M."/>
            <person name="Oliver B."/>
            <person name="Markow T.A."/>
            <person name="Kaufman T.C."/>
            <person name="Kellis M."/>
            <person name="Gelbart W."/>
            <person name="Iyer V.N."/>
            <person name="Pollard D.A."/>
            <person name="Sackton T.B."/>
            <person name="Larracuente A.M."/>
            <person name="Singh N.D."/>
            <person name="Abad J.P."/>
            <person name="Abt D.N."/>
            <person name="Adryan B."/>
            <person name="Aguade M."/>
            <person name="Akashi H."/>
            <person name="Anderson W.W."/>
            <person name="Aquadro C.F."/>
            <person name="Ardell D.H."/>
            <person name="Arguello R."/>
            <person name="Artieri C.G."/>
            <person name="Barbash D.A."/>
            <person name="Barker D."/>
            <person name="Barsanti P."/>
            <person name="Batterham P."/>
            <person name="Batzoglou S."/>
            <person name="Begun D."/>
            <person name="Bhutkar A."/>
            <person name="Blanco E."/>
            <person name="Bosak S.A."/>
            <person name="Bradley R.K."/>
            <person name="Brand A.D."/>
            <person name="Brent M.R."/>
            <person name="Brooks A.N."/>
            <person name="Brown R.H."/>
            <person name="Butlin R.K."/>
            <person name="Caggese C."/>
            <person name="Calvi B.R."/>
            <person name="Bernardo de Carvalho A."/>
            <person name="Caspi A."/>
            <person name="Castrezana S."/>
            <person name="Celniker S.E."/>
            <person name="Chang J.L."/>
            <person name="Chapple C."/>
            <person name="Chatterji S."/>
            <person name="Chinwalla A."/>
            <person name="Civetta A."/>
            <person name="Clifton S.W."/>
            <person name="Comeron J.M."/>
            <person name="Costello J.C."/>
            <person name="Coyne J.A."/>
            <person name="Daub J."/>
            <person name="David R.G."/>
            <person name="Delcher A.L."/>
            <person name="Delehaunty K."/>
            <person name="Do C.B."/>
            <person name="Ebling H."/>
            <person name="Edwards K."/>
            <person name="Eickbush T."/>
            <person name="Evans J.D."/>
            <person name="Filipski A."/>
            <person name="Findeiss S."/>
            <person name="Freyhult E."/>
            <person name="Fulton L."/>
            <person name="Fulton R."/>
            <person name="Garcia A.C."/>
            <person name="Gardiner A."/>
            <person name="Garfield D.A."/>
            <person name="Garvin B.E."/>
            <person name="Gibson G."/>
            <person name="Gilbert D."/>
            <person name="Gnerre S."/>
            <person name="Godfrey J."/>
            <person name="Good R."/>
            <person name="Gotea V."/>
            <person name="Gravely B."/>
            <person name="Greenberg A.J."/>
            <person name="Griffiths-Jones S."/>
            <person name="Gross S."/>
            <person name="Guigo R."/>
            <person name="Gustafson E.A."/>
            <person name="Haerty W."/>
            <person name="Hahn M.W."/>
            <person name="Halligan D.L."/>
            <person name="Halpern A.L."/>
            <person name="Halter G.M."/>
            <person name="Han M.V."/>
            <person name="Heger A."/>
            <person name="Hillier L."/>
            <person name="Hinrichs A.S."/>
            <person name="Holmes I."/>
            <person name="Hoskins R.A."/>
            <person name="Hubisz M.J."/>
            <person name="Hultmark D."/>
            <person name="Huntley M.A."/>
            <person name="Jaffe D.B."/>
            <person name="Jagadeeshan S."/>
            <person name="Jeck W.R."/>
            <person name="Johnson J."/>
            <person name="Jones C.D."/>
            <person name="Jordan W.C."/>
            <person name="Karpen G.H."/>
            <person name="Kataoka E."/>
            <person name="Keightley P.D."/>
            <person name="Kheradpour P."/>
            <person name="Kirkness E.F."/>
            <person name="Koerich L.B."/>
            <person name="Kristiansen K."/>
            <person name="Kudrna D."/>
            <person name="Kulathinal R.J."/>
            <person name="Kumar S."/>
            <person name="Kwok R."/>
            <person name="Lander E."/>
            <person name="Langley C.H."/>
            <person name="Lapoint R."/>
            <person name="Lazzaro B.P."/>
            <person name="Lee S.J."/>
            <person name="Levesque L."/>
            <person name="Li R."/>
            <person name="Lin C.F."/>
            <person name="Lin M.F."/>
            <person name="Lindblad-Toh K."/>
            <person name="Llopart A."/>
            <person name="Long M."/>
            <person name="Low L."/>
            <person name="Lozovsky E."/>
            <person name="Lu J."/>
            <person name="Luo M."/>
            <person name="Machado C.A."/>
            <person name="Makalowski W."/>
            <person name="Marzo M."/>
            <person name="Matsuda M."/>
            <person name="Matzkin L."/>
            <person name="McAllister B."/>
            <person name="McBride C.S."/>
            <person name="McKernan B."/>
            <person name="McKernan K."/>
            <person name="Mendez-Lago M."/>
            <person name="Minx P."/>
            <person name="Mollenhauer M.U."/>
            <person name="Montooth K."/>
            <person name="Mount S.M."/>
            <person name="Mu X."/>
            <person name="Myers E."/>
            <person name="Negre B."/>
            <person name="Newfeld S."/>
            <person name="Nielsen R."/>
            <person name="Noor M.A."/>
            <person name="O'Grady P."/>
            <person name="Pachter L."/>
            <person name="Papaceit M."/>
            <person name="Parisi M.J."/>
            <person name="Parisi M."/>
            <person name="Parts L."/>
            <person name="Pedersen J.S."/>
            <person name="Pesole G."/>
            <person name="Phillippy A.M."/>
            <person name="Ponting C.P."/>
            <person name="Pop M."/>
            <person name="Porcelli D."/>
            <person name="Powell J.R."/>
            <person name="Prohaska S."/>
            <person name="Pruitt K."/>
            <person name="Puig M."/>
            <person name="Quesneville H."/>
            <person name="Ram K.R."/>
            <person name="Rand D."/>
            <person name="Rasmussen M.D."/>
            <person name="Reed L.K."/>
            <person name="Reenan R."/>
            <person name="Reily A."/>
            <person name="Remington K.A."/>
            <person name="Rieger T.T."/>
            <person name="Ritchie M.G."/>
            <person name="Robin C."/>
            <person name="Rogers Y.H."/>
            <person name="Rohde C."/>
            <person name="Rozas J."/>
            <person name="Rubenfield M.J."/>
            <person name="Ruiz A."/>
            <person name="Russo S."/>
            <person name="Salzberg S.L."/>
            <person name="Sanchez-Gracia A."/>
            <person name="Saranga D.J."/>
            <person name="Sato H."/>
            <person name="Schaeffer S.W."/>
            <person name="Schatz M.C."/>
            <person name="Schlenke T."/>
            <person name="Schwartz R."/>
            <person name="Segarra C."/>
            <person name="Singh R.S."/>
            <person name="Sirot L."/>
            <person name="Sirota M."/>
            <person name="Sisneros N.B."/>
            <person name="Smith C.D."/>
            <person name="Smith T.F."/>
            <person name="Spieth J."/>
            <person name="Stage D.E."/>
            <person name="Stark A."/>
            <person name="Stephan W."/>
            <person name="Strausberg R.L."/>
            <person name="Strempel S."/>
            <person name="Sturgill D."/>
            <person name="Sutton G."/>
            <person name="Sutton G.G."/>
            <person name="Tao W."/>
            <person name="Teichmann S."/>
            <person name="Tobari Y.N."/>
            <person name="Tomimura Y."/>
            <person name="Tsolas J.M."/>
            <person name="Valente V.L."/>
            <person name="Venter E."/>
            <person name="Venter J.C."/>
            <person name="Vicario S."/>
            <person name="Vieira F.G."/>
            <person name="Vilella A.J."/>
            <person name="Villasante A."/>
            <person name="Walenz B."/>
            <person name="Wang J."/>
            <person name="Wasserman M."/>
            <person name="Watts T."/>
            <person name="Wilson D."/>
            <person name="Wilson R.K."/>
            <person name="Wing R.A."/>
            <person name="Wolfner M.F."/>
            <person name="Wong A."/>
            <person name="Wong G.K."/>
            <person name="Wu C.I."/>
            <person name="Wu G."/>
            <person name="Yamamoto D."/>
            <person name="Yang H.P."/>
            <person name="Yang S.P."/>
            <person name="Yorke J.A."/>
            <person name="Yoshida K."/>
            <person name="Zdobnov E."/>
            <person name="Zhang P."/>
            <person name="Zhang Y."/>
            <person name="Zimin A.V."/>
            <person name="Baldwin J."/>
            <person name="Abdouelleil A."/>
            <person name="Abdulkadir J."/>
            <person name="Abebe A."/>
            <person name="Abera B."/>
            <person name="Abreu J."/>
            <person name="Acer S.C."/>
            <person name="Aftuck L."/>
            <person name="Alexander A."/>
            <person name="An P."/>
            <person name="Anderson E."/>
            <person name="Anderson S."/>
            <person name="Arachi H."/>
            <person name="Azer M."/>
            <person name="Bachantsang P."/>
            <person name="Barry A."/>
            <person name="Bayul T."/>
            <person name="Berlin A."/>
            <person name="Bessette D."/>
            <person name="Bloom T."/>
            <person name="Blye J."/>
            <person name="Boguslavskiy L."/>
            <person name="Bonnet C."/>
            <person name="Boukhgalter B."/>
            <person name="Bourzgui I."/>
            <person name="Brown A."/>
            <person name="Cahill P."/>
            <person name="Channer S."/>
            <person name="Cheshatsang Y."/>
            <person name="Chuda L."/>
            <person name="Citroen M."/>
            <person name="Collymore A."/>
            <person name="Cooke P."/>
            <person name="Costello M."/>
            <person name="D'Aco K."/>
            <person name="Daza R."/>
            <person name="De Haan G."/>
            <person name="DeGray S."/>
            <person name="DeMaso C."/>
            <person name="Dhargay N."/>
            <person name="Dooley K."/>
            <person name="Dooley E."/>
            <person name="Doricent M."/>
            <person name="Dorje P."/>
            <person name="Dorjee K."/>
            <person name="Dupes A."/>
            <person name="Elong R."/>
            <person name="Falk J."/>
            <person name="Farina A."/>
            <person name="Faro S."/>
            <person name="Ferguson D."/>
            <person name="Fisher S."/>
            <person name="Foley C.D."/>
            <person name="Franke A."/>
            <person name="Friedrich D."/>
            <person name="Gadbois L."/>
            <person name="Gearin G."/>
            <person name="Gearin C.R."/>
            <person name="Giannoukos G."/>
            <person name="Goode T."/>
            <person name="Graham J."/>
            <person name="Grandbois E."/>
            <person name="Grewal S."/>
            <person name="Gyaltsen K."/>
            <person name="Hafez N."/>
            <person name="Hagos B."/>
            <person name="Hall J."/>
            <person name="Henson C."/>
            <person name="Hollinger A."/>
            <person name="Honan T."/>
            <person name="Huard M.D."/>
            <person name="Hughes L."/>
            <person name="Hurhula B."/>
            <person name="Husby M.E."/>
            <person name="Kamat A."/>
            <person name="Kanga B."/>
            <person name="Kashin S."/>
            <person name="Khazanovich D."/>
            <person name="Kisner P."/>
            <person name="Lance K."/>
            <person name="Lara M."/>
            <person name="Lee W."/>
            <person name="Lennon N."/>
            <person name="Letendre F."/>
            <person name="LeVine R."/>
            <person name="Lipovsky A."/>
            <person name="Liu X."/>
            <person name="Liu J."/>
            <person name="Liu S."/>
            <person name="Lokyitsang T."/>
            <person name="Lokyitsang Y."/>
            <person name="Lubonja R."/>
            <person name="Lui A."/>
            <person name="MacDonald P."/>
            <person name="Magnisalis V."/>
            <person name="Maru K."/>
            <person name="Matthews C."/>
            <person name="McCusker W."/>
            <person name="McDonough S."/>
            <person name="Mehta T."/>
            <person name="Meldrim J."/>
            <person name="Meneus L."/>
            <person name="Mihai O."/>
            <person name="Mihalev A."/>
            <person name="Mihova T."/>
            <person name="Mittelman R."/>
            <person name="Mlenga V."/>
            <person name="Montmayeur A."/>
            <person name="Mulrain L."/>
            <person name="Navidi A."/>
            <person name="Naylor J."/>
            <person name="Negash T."/>
            <person name="Nguyen T."/>
            <person name="Nguyen N."/>
            <person name="Nicol R."/>
            <person name="Norbu C."/>
            <person name="Norbu N."/>
            <person name="Novod N."/>
            <person name="O'Neill B."/>
            <person name="Osman S."/>
            <person name="Markiewicz E."/>
            <person name="Oyono O.L."/>
            <person name="Patti C."/>
            <person name="Phunkhang P."/>
            <person name="Pierre F."/>
            <person name="Priest M."/>
            <person name="Raghuraman S."/>
            <person name="Rege F."/>
            <person name="Reyes R."/>
            <person name="Rise C."/>
            <person name="Rogov P."/>
            <person name="Ross K."/>
            <person name="Ryan E."/>
            <person name="Settipalli S."/>
            <person name="Shea T."/>
            <person name="Sherpa N."/>
            <person name="Shi L."/>
            <person name="Shih D."/>
            <person name="Sparrow T."/>
            <person name="Spaulding J."/>
            <person name="Stalker J."/>
            <person name="Stange-Thomann N."/>
            <person name="Stavropoulos S."/>
            <person name="Stone C."/>
            <person name="Strader C."/>
            <person name="Tesfaye S."/>
            <person name="Thomson T."/>
            <person name="Thoulutsang Y."/>
            <person name="Thoulutsang D."/>
            <person name="Topham K."/>
            <person name="Topping I."/>
            <person name="Tsamla T."/>
            <person name="Vassiliev H."/>
            <person name="Vo A."/>
            <person name="Wangchuk T."/>
            <person name="Wangdi T."/>
            <person name="Weiand M."/>
            <person name="Wilkinson J."/>
            <person name="Wilson A."/>
            <person name="Yadav S."/>
            <person name="Young G."/>
            <person name="Yu Q."/>
            <person name="Zembek L."/>
            <person name="Zhong D."/>
            <person name="Zimmer A."/>
            <person name="Zwirko Z."/>
            <person name="Jaffe D.B."/>
            <person name="Alvarez P."/>
            <person name="Brockman W."/>
            <person name="Butler J."/>
            <person name="Chin C."/>
            <person name="Gnerre S."/>
            <person name="Grabherr M."/>
            <person name="Kleber M."/>
            <person name="Mauceli E."/>
            <person name="MacCallum I."/>
        </authorList>
    </citation>
    <scope>NUCLEOTIDE SEQUENCE [LARGE SCALE GENOMIC DNA]</scope>
    <source>
        <strain evidence="2">Tucson 14024-0371.13</strain>
    </source>
</reference>
<dbReference type="STRING" id="7217.B3MNV5"/>
<gene>
    <name evidence="1" type="primary">Dana\GF14190</name>
    <name evidence="1" type="synonym">dana_GLEANR_14950</name>
    <name evidence="1" type="ORF">GF14190</name>
</gene>
<proteinExistence type="predicted"/>
<evidence type="ECO:0000313" key="2">
    <source>
        <dbReference type="Proteomes" id="UP000007801"/>
    </source>
</evidence>
<dbReference type="AlphaFoldDB" id="B3MNV5"/>
<dbReference type="KEGG" id="dan:6497018"/>
<evidence type="ECO:0000313" key="1">
    <source>
        <dbReference type="EMBL" id="EDV32142.1"/>
    </source>
</evidence>
<sequence length="160" mass="18063">MLRQNLLDEEFESLRRIALSICNTLGRPKDREICKSTLEVLARFNQAQSVTVKQNVHDFMVFYLKVLRWTYNNQPMGIYQAWYGKDYGAEAASNADGPSSQEVRAWLEEGKSFMAMKTFEDGSTIIYSAVAKDPMAGWAENGLKSLMESKAGCSLTPDDK</sequence>
<protein>
    <submittedName>
        <fullName evidence="1">Uncharacterized protein</fullName>
    </submittedName>
</protein>
<dbReference type="PhylomeDB" id="B3MNV5"/>
<organism evidence="1 2">
    <name type="scientific">Drosophila ananassae</name>
    <name type="common">Fruit fly</name>
    <dbReference type="NCBI Taxonomy" id="7217"/>
    <lineage>
        <taxon>Eukaryota</taxon>
        <taxon>Metazoa</taxon>
        <taxon>Ecdysozoa</taxon>
        <taxon>Arthropoda</taxon>
        <taxon>Hexapoda</taxon>
        <taxon>Insecta</taxon>
        <taxon>Pterygota</taxon>
        <taxon>Neoptera</taxon>
        <taxon>Endopterygota</taxon>
        <taxon>Diptera</taxon>
        <taxon>Brachycera</taxon>
        <taxon>Muscomorpha</taxon>
        <taxon>Ephydroidea</taxon>
        <taxon>Drosophilidae</taxon>
        <taxon>Drosophila</taxon>
        <taxon>Sophophora</taxon>
    </lineage>
</organism>